<evidence type="ECO:0000313" key="1">
    <source>
        <dbReference type="EMBL" id="HHK68418.1"/>
    </source>
</evidence>
<name>A0A7C5L9Q1_CALS0</name>
<protein>
    <submittedName>
        <fullName evidence="1">Uncharacterized protein</fullName>
    </submittedName>
</protein>
<sequence>MKKMVLATVLLASLATLVAGLAAVNALGAPPSAHPLHSRGVGGGPWYNNTQVTAVETVIDGVIVDAEGHYLVVGTGSGEIRIAAPQRWTVNGQTKSWFKLFAEDSLNIGDRVRATVLTVTLTRPTGVTVTAQILKAVSDLSTGVDAAAILPPRFQRASSTA</sequence>
<comment type="caution">
    <text evidence="1">The sequence shown here is derived from an EMBL/GenBank/DDBJ whole genome shotgun (WGS) entry which is preliminary data.</text>
</comment>
<dbReference type="AlphaFoldDB" id="A0A7C5L9Q1"/>
<organism evidence="1">
    <name type="scientific">Caldiarchaeum subterraneum</name>
    <dbReference type="NCBI Taxonomy" id="311458"/>
    <lineage>
        <taxon>Archaea</taxon>
        <taxon>Nitrososphaerota</taxon>
        <taxon>Candidatus Caldarchaeales</taxon>
        <taxon>Candidatus Caldarchaeaceae</taxon>
        <taxon>Candidatus Caldarchaeum</taxon>
    </lineage>
</organism>
<dbReference type="EMBL" id="DRWN01000031">
    <property type="protein sequence ID" value="HHK68418.1"/>
    <property type="molecule type" value="Genomic_DNA"/>
</dbReference>
<accession>A0A7C5L9Q1</accession>
<gene>
    <name evidence="1" type="ORF">ENM11_04595</name>
</gene>
<proteinExistence type="predicted"/>
<reference evidence="1" key="1">
    <citation type="journal article" date="2020" name="mSystems">
        <title>Genome- and Community-Level Interaction Insights into Carbon Utilization and Element Cycling Functions of Hydrothermarchaeota in Hydrothermal Sediment.</title>
        <authorList>
            <person name="Zhou Z."/>
            <person name="Liu Y."/>
            <person name="Xu W."/>
            <person name="Pan J."/>
            <person name="Luo Z.H."/>
            <person name="Li M."/>
        </authorList>
    </citation>
    <scope>NUCLEOTIDE SEQUENCE [LARGE SCALE GENOMIC DNA]</scope>
    <source>
        <strain evidence="1">SpSt-1056</strain>
    </source>
</reference>